<reference evidence="2 3" key="1">
    <citation type="journal article" date="2016" name="Genome Biol. Evol.">
        <title>Divergent and convergent evolution of fungal pathogenicity.</title>
        <authorList>
            <person name="Shang Y."/>
            <person name="Xiao G."/>
            <person name="Zheng P."/>
            <person name="Cen K."/>
            <person name="Zhan S."/>
            <person name="Wang C."/>
        </authorList>
    </citation>
    <scope>NUCLEOTIDE SEQUENCE [LARGE SCALE GENOMIC DNA]</scope>
    <source>
        <strain evidence="2 3">ARSEF 2679</strain>
    </source>
</reference>
<dbReference type="Proteomes" id="UP000076744">
    <property type="component" value="Unassembled WGS sequence"/>
</dbReference>
<evidence type="ECO:0008006" key="4">
    <source>
        <dbReference type="Google" id="ProtNLM"/>
    </source>
</evidence>
<dbReference type="AlphaFoldDB" id="A0A167NNI6"/>
<evidence type="ECO:0000313" key="2">
    <source>
        <dbReference type="EMBL" id="OAA55754.1"/>
    </source>
</evidence>
<evidence type="ECO:0000256" key="1">
    <source>
        <dbReference type="SAM" id="SignalP"/>
    </source>
</evidence>
<protein>
    <recommendedName>
        <fullName evidence="4">NLP/P60 protein</fullName>
    </recommendedName>
</protein>
<accession>A0A167NNI6</accession>
<dbReference type="EMBL" id="AZHB01000024">
    <property type="protein sequence ID" value="OAA55754.1"/>
    <property type="molecule type" value="Genomic_DNA"/>
</dbReference>
<name>A0A167NNI6_CORFA</name>
<dbReference type="OrthoDB" id="2251794at2759"/>
<feature type="signal peptide" evidence="1">
    <location>
        <begin position="1"/>
        <end position="17"/>
    </location>
</feature>
<feature type="chain" id="PRO_5007890774" description="NLP/P60 protein" evidence="1">
    <location>
        <begin position="18"/>
        <end position="171"/>
    </location>
</feature>
<sequence>MKFQLAVVLSAAASVCAVPTTQSSIQTRAIAGLDETQSRHAQAIIDVVKTEGVGALGCQAAIATALTESELYMHANHAVPGSLDKPHDRVGADQDSVGLFQQRAVFYTDVGCTMDAACSAGLFVKDLRAVAGWQGMETAALCQAIQRSQIPDAYIKNVAKAVEVCGGSGLA</sequence>
<comment type="caution">
    <text evidence="2">The sequence shown here is derived from an EMBL/GenBank/DDBJ whole genome shotgun (WGS) entry which is preliminary data.</text>
</comment>
<gene>
    <name evidence="2" type="ORF">ISF_07859</name>
</gene>
<evidence type="ECO:0000313" key="3">
    <source>
        <dbReference type="Proteomes" id="UP000076744"/>
    </source>
</evidence>
<keyword evidence="1" id="KW-0732">Signal</keyword>
<dbReference type="RefSeq" id="XP_018701478.1">
    <property type="nucleotide sequence ID" value="XM_018851462.1"/>
</dbReference>
<organism evidence="2 3">
    <name type="scientific">Cordyceps fumosorosea (strain ARSEF 2679)</name>
    <name type="common">Isaria fumosorosea</name>
    <dbReference type="NCBI Taxonomy" id="1081104"/>
    <lineage>
        <taxon>Eukaryota</taxon>
        <taxon>Fungi</taxon>
        <taxon>Dikarya</taxon>
        <taxon>Ascomycota</taxon>
        <taxon>Pezizomycotina</taxon>
        <taxon>Sordariomycetes</taxon>
        <taxon>Hypocreomycetidae</taxon>
        <taxon>Hypocreales</taxon>
        <taxon>Cordycipitaceae</taxon>
        <taxon>Cordyceps</taxon>
    </lineage>
</organism>
<dbReference type="GeneID" id="30024151"/>
<keyword evidence="3" id="KW-1185">Reference proteome</keyword>
<proteinExistence type="predicted"/>